<dbReference type="HOGENOM" id="CLU_2375512_0_0_1"/>
<reference evidence="1 2" key="1">
    <citation type="journal article" date="2008" name="Nature">
        <title>The genome of the model beetle and pest Tribolium castaneum.</title>
        <authorList>
            <consortium name="Tribolium Genome Sequencing Consortium"/>
            <person name="Richards S."/>
            <person name="Gibbs R.A."/>
            <person name="Weinstock G.M."/>
            <person name="Brown S.J."/>
            <person name="Denell R."/>
            <person name="Beeman R.W."/>
            <person name="Gibbs R."/>
            <person name="Beeman R.W."/>
            <person name="Brown S.J."/>
            <person name="Bucher G."/>
            <person name="Friedrich M."/>
            <person name="Grimmelikhuijzen C.J."/>
            <person name="Klingler M."/>
            <person name="Lorenzen M."/>
            <person name="Richards S."/>
            <person name="Roth S."/>
            <person name="Schroder R."/>
            <person name="Tautz D."/>
            <person name="Zdobnov E.M."/>
            <person name="Muzny D."/>
            <person name="Gibbs R.A."/>
            <person name="Weinstock G.M."/>
            <person name="Attaway T."/>
            <person name="Bell S."/>
            <person name="Buhay C.J."/>
            <person name="Chandrabose M.N."/>
            <person name="Chavez D."/>
            <person name="Clerk-Blankenburg K.P."/>
            <person name="Cree A."/>
            <person name="Dao M."/>
            <person name="Davis C."/>
            <person name="Chacko J."/>
            <person name="Dinh H."/>
            <person name="Dugan-Rocha S."/>
            <person name="Fowler G."/>
            <person name="Garner T.T."/>
            <person name="Garnes J."/>
            <person name="Gnirke A."/>
            <person name="Hawes A."/>
            <person name="Hernandez J."/>
            <person name="Hines S."/>
            <person name="Holder M."/>
            <person name="Hume J."/>
            <person name="Jhangiani S.N."/>
            <person name="Joshi V."/>
            <person name="Khan Z.M."/>
            <person name="Jackson L."/>
            <person name="Kovar C."/>
            <person name="Kowis A."/>
            <person name="Lee S."/>
            <person name="Lewis L.R."/>
            <person name="Margolis J."/>
            <person name="Morgan M."/>
            <person name="Nazareth L.V."/>
            <person name="Nguyen N."/>
            <person name="Okwuonu G."/>
            <person name="Parker D."/>
            <person name="Richards S."/>
            <person name="Ruiz S.J."/>
            <person name="Santibanez J."/>
            <person name="Savard J."/>
            <person name="Scherer S.E."/>
            <person name="Schneider B."/>
            <person name="Sodergren E."/>
            <person name="Tautz D."/>
            <person name="Vattahil S."/>
            <person name="Villasana D."/>
            <person name="White C.S."/>
            <person name="Wright R."/>
            <person name="Park Y."/>
            <person name="Beeman R.W."/>
            <person name="Lord J."/>
            <person name="Oppert B."/>
            <person name="Lorenzen M."/>
            <person name="Brown S."/>
            <person name="Wang L."/>
            <person name="Savard J."/>
            <person name="Tautz D."/>
            <person name="Richards S."/>
            <person name="Weinstock G."/>
            <person name="Gibbs R.A."/>
            <person name="Liu Y."/>
            <person name="Worley K."/>
            <person name="Weinstock G."/>
            <person name="Elsik C.G."/>
            <person name="Reese J.T."/>
            <person name="Elhaik E."/>
            <person name="Landan G."/>
            <person name="Graur D."/>
            <person name="Arensburger P."/>
            <person name="Atkinson P."/>
            <person name="Beeman R.W."/>
            <person name="Beidler J."/>
            <person name="Brown S.J."/>
            <person name="Demuth J.P."/>
            <person name="Drury D.W."/>
            <person name="Du Y.Z."/>
            <person name="Fujiwara H."/>
            <person name="Lorenzen M."/>
            <person name="Maselli V."/>
            <person name="Osanai M."/>
            <person name="Park Y."/>
            <person name="Robertson H.M."/>
            <person name="Tu Z."/>
            <person name="Wang J.J."/>
            <person name="Wang S."/>
            <person name="Richards S."/>
            <person name="Song H."/>
            <person name="Zhang L."/>
            <person name="Sodergren E."/>
            <person name="Werner D."/>
            <person name="Stanke M."/>
            <person name="Morgenstern B."/>
            <person name="Solovyev V."/>
            <person name="Kosarev P."/>
            <person name="Brown G."/>
            <person name="Chen H.C."/>
            <person name="Ermolaeva O."/>
            <person name="Hlavina W."/>
            <person name="Kapustin Y."/>
            <person name="Kiryutin B."/>
            <person name="Kitts P."/>
            <person name="Maglott D."/>
            <person name="Pruitt K."/>
            <person name="Sapojnikov V."/>
            <person name="Souvorov A."/>
            <person name="Mackey A.J."/>
            <person name="Waterhouse R.M."/>
            <person name="Wyder S."/>
            <person name="Zdobnov E.M."/>
            <person name="Zdobnov E.M."/>
            <person name="Wyder S."/>
            <person name="Kriventseva E.V."/>
            <person name="Kadowaki T."/>
            <person name="Bork P."/>
            <person name="Aranda M."/>
            <person name="Bao R."/>
            <person name="Beermann A."/>
            <person name="Berns N."/>
            <person name="Bolognesi R."/>
            <person name="Bonneton F."/>
            <person name="Bopp D."/>
            <person name="Brown S.J."/>
            <person name="Bucher G."/>
            <person name="Butts T."/>
            <person name="Chaumot A."/>
            <person name="Denell R.E."/>
            <person name="Ferrier D.E."/>
            <person name="Friedrich M."/>
            <person name="Gordon C.M."/>
            <person name="Jindra M."/>
            <person name="Klingler M."/>
            <person name="Lan Q."/>
            <person name="Lattorff H.M."/>
            <person name="Laudet V."/>
            <person name="von Levetsow C."/>
            <person name="Liu Z."/>
            <person name="Lutz R."/>
            <person name="Lynch J.A."/>
            <person name="da Fonseca R.N."/>
            <person name="Posnien N."/>
            <person name="Reuter R."/>
            <person name="Roth S."/>
            <person name="Savard J."/>
            <person name="Schinko J.B."/>
            <person name="Schmitt C."/>
            <person name="Schoppmeier M."/>
            <person name="Schroder R."/>
            <person name="Shippy T.D."/>
            <person name="Simonnet F."/>
            <person name="Marques-Souza H."/>
            <person name="Tautz D."/>
            <person name="Tomoyasu Y."/>
            <person name="Trauner J."/>
            <person name="Van der Zee M."/>
            <person name="Vervoort M."/>
            <person name="Wittkopp N."/>
            <person name="Wimmer E.A."/>
            <person name="Yang X."/>
            <person name="Jones A.K."/>
            <person name="Sattelle D.B."/>
            <person name="Ebert P.R."/>
            <person name="Nelson D."/>
            <person name="Scott J.G."/>
            <person name="Beeman R.W."/>
            <person name="Muthukrishnan S."/>
            <person name="Kramer K.J."/>
            <person name="Arakane Y."/>
            <person name="Beeman R.W."/>
            <person name="Zhu Q."/>
            <person name="Hogenkamp D."/>
            <person name="Dixit R."/>
            <person name="Oppert B."/>
            <person name="Jiang H."/>
            <person name="Zou Z."/>
            <person name="Marshall J."/>
            <person name="Elpidina E."/>
            <person name="Vinokurov K."/>
            <person name="Oppert C."/>
            <person name="Zou Z."/>
            <person name="Evans J."/>
            <person name="Lu Z."/>
            <person name="Zhao P."/>
            <person name="Sumathipala N."/>
            <person name="Altincicek B."/>
            <person name="Vilcinskas A."/>
            <person name="Williams M."/>
            <person name="Hultmark D."/>
            <person name="Hetru C."/>
            <person name="Jiang H."/>
            <person name="Grimmelikhuijzen C.J."/>
            <person name="Hauser F."/>
            <person name="Cazzamali G."/>
            <person name="Williamson M."/>
            <person name="Park Y."/>
            <person name="Li B."/>
            <person name="Tanaka Y."/>
            <person name="Predel R."/>
            <person name="Neupert S."/>
            <person name="Schachtner J."/>
            <person name="Verleyen P."/>
            <person name="Raible F."/>
            <person name="Bork P."/>
            <person name="Friedrich M."/>
            <person name="Walden K.K."/>
            <person name="Robertson H.M."/>
            <person name="Angeli S."/>
            <person name="Foret S."/>
            <person name="Bucher G."/>
            <person name="Schuetz S."/>
            <person name="Maleszka R."/>
            <person name="Wimmer E.A."/>
            <person name="Beeman R.W."/>
            <person name="Lorenzen M."/>
            <person name="Tomoyasu Y."/>
            <person name="Miller S.C."/>
            <person name="Grossmann D."/>
            <person name="Bucher G."/>
        </authorList>
    </citation>
    <scope>NUCLEOTIDE SEQUENCE [LARGE SCALE GENOMIC DNA]</scope>
    <source>
        <strain evidence="1 2">Georgia GA2</strain>
    </source>
</reference>
<dbReference type="Proteomes" id="UP000007266">
    <property type="component" value="Linkage group 10"/>
</dbReference>
<accession>D6X3S5</accession>
<name>D6X3S5_TRICA</name>
<dbReference type="AlphaFoldDB" id="D6X3S5"/>
<keyword evidence="2" id="KW-1185">Reference proteome</keyword>
<feature type="non-terminal residue" evidence="1">
    <location>
        <position position="1"/>
    </location>
</feature>
<reference evidence="1 2" key="2">
    <citation type="journal article" date="2010" name="Nucleic Acids Res.">
        <title>BeetleBase in 2010: revisions to provide comprehensive genomic information for Tribolium castaneum.</title>
        <authorList>
            <person name="Kim H.S."/>
            <person name="Murphy T."/>
            <person name="Xia J."/>
            <person name="Caragea D."/>
            <person name="Park Y."/>
            <person name="Beeman R.W."/>
            <person name="Lorenzen M.D."/>
            <person name="Butcher S."/>
            <person name="Manak J.R."/>
            <person name="Brown S.J."/>
        </authorList>
    </citation>
    <scope>GENOME REANNOTATION</scope>
    <source>
        <strain evidence="1 2">Georgia GA2</strain>
    </source>
</reference>
<gene>
    <name evidence="1" type="primary">GLEAN_11293</name>
    <name evidence="1" type="ORF">TcasGA2_TC011293</name>
</gene>
<evidence type="ECO:0000313" key="2">
    <source>
        <dbReference type="Proteomes" id="UP000007266"/>
    </source>
</evidence>
<sequence length="87" mass="10347">DTVPADRRHEDWILTRESNPLKWICEVSFRECFLLGIFPGVSEVCPLDREGPVEAEKFSFEKGECRTRWEILFSCHQAEWFCDYVEM</sequence>
<protein>
    <submittedName>
        <fullName evidence="1">Uncharacterized protein</fullName>
    </submittedName>
</protein>
<dbReference type="EMBL" id="KQ971378">
    <property type="protein sequence ID" value="EEZ97462.2"/>
    <property type="molecule type" value="Genomic_DNA"/>
</dbReference>
<proteinExistence type="predicted"/>
<evidence type="ECO:0000313" key="1">
    <source>
        <dbReference type="EMBL" id="EEZ97462.2"/>
    </source>
</evidence>
<organism evidence="1 2">
    <name type="scientific">Tribolium castaneum</name>
    <name type="common">Red flour beetle</name>
    <dbReference type="NCBI Taxonomy" id="7070"/>
    <lineage>
        <taxon>Eukaryota</taxon>
        <taxon>Metazoa</taxon>
        <taxon>Ecdysozoa</taxon>
        <taxon>Arthropoda</taxon>
        <taxon>Hexapoda</taxon>
        <taxon>Insecta</taxon>
        <taxon>Pterygota</taxon>
        <taxon>Neoptera</taxon>
        <taxon>Endopterygota</taxon>
        <taxon>Coleoptera</taxon>
        <taxon>Polyphaga</taxon>
        <taxon>Cucujiformia</taxon>
        <taxon>Tenebrionidae</taxon>
        <taxon>Tenebrionidae incertae sedis</taxon>
        <taxon>Tribolium</taxon>
    </lineage>
</organism>